<evidence type="ECO:0000256" key="2">
    <source>
        <dbReference type="ARBA" id="ARBA00022737"/>
    </source>
</evidence>
<evidence type="ECO:0000313" key="5">
    <source>
        <dbReference type="EMBL" id="TCK05278.1"/>
    </source>
</evidence>
<accession>A0A4R1GBV4</accession>
<dbReference type="AlphaFoldDB" id="A0A4R1GBV4"/>
<dbReference type="Pfam" id="PF05048">
    <property type="entry name" value="NosD"/>
    <property type="match status" value="1"/>
</dbReference>
<comment type="pathway">
    <text evidence="1">Protein modification; protein ubiquitination.</text>
</comment>
<evidence type="ECO:0000256" key="1">
    <source>
        <dbReference type="ARBA" id="ARBA00004906"/>
    </source>
</evidence>
<keyword evidence="3" id="KW-0833">Ubl conjugation pathway</keyword>
<dbReference type="InterPro" id="IPR011050">
    <property type="entry name" value="Pectin_lyase_fold/virulence"/>
</dbReference>
<protein>
    <submittedName>
        <fullName evidence="5">Poly(Beta-D-mannuronate) C5 epimerase</fullName>
    </submittedName>
</protein>
<keyword evidence="2" id="KW-0677">Repeat</keyword>
<proteinExistence type="predicted"/>
<dbReference type="InterPro" id="IPR006626">
    <property type="entry name" value="PbH1"/>
</dbReference>
<dbReference type="Gene3D" id="2.160.20.10">
    <property type="entry name" value="Single-stranded right-handed beta-helix, Pectin lyase-like"/>
    <property type="match status" value="1"/>
</dbReference>
<evidence type="ECO:0000259" key="4">
    <source>
        <dbReference type="Pfam" id="PF05048"/>
    </source>
</evidence>
<organism evidence="5 6">
    <name type="scientific">Phorcysia thermohydrogeniphila</name>
    <dbReference type="NCBI Taxonomy" id="936138"/>
    <lineage>
        <taxon>Bacteria</taxon>
        <taxon>Pseudomonadati</taxon>
        <taxon>Aquificota</taxon>
        <taxon>Aquificia</taxon>
        <taxon>Desulfurobacteriales</taxon>
        <taxon>Desulfurobacteriaceae</taxon>
        <taxon>Phorcysia</taxon>
    </lineage>
</organism>
<dbReference type="OrthoDB" id="6189730at2"/>
<dbReference type="Proteomes" id="UP000295777">
    <property type="component" value="Unassembled WGS sequence"/>
</dbReference>
<dbReference type="SUPFAM" id="SSF51126">
    <property type="entry name" value="Pectin lyase-like"/>
    <property type="match status" value="1"/>
</dbReference>
<dbReference type="NCBIfam" id="TIGR03804">
    <property type="entry name" value="para_beta_helix"/>
    <property type="match status" value="1"/>
</dbReference>
<dbReference type="PANTHER" id="PTHR22990">
    <property type="entry name" value="F-BOX ONLY PROTEIN"/>
    <property type="match status" value="1"/>
</dbReference>
<dbReference type="SMART" id="SM00710">
    <property type="entry name" value="PbH1"/>
    <property type="match status" value="5"/>
</dbReference>
<comment type="caution">
    <text evidence="5">The sequence shown here is derived from an EMBL/GenBank/DDBJ whole genome shotgun (WGS) entry which is preliminary data.</text>
</comment>
<feature type="domain" description="Periplasmic copper-binding protein NosD beta helix" evidence="4">
    <location>
        <begin position="350"/>
        <end position="475"/>
    </location>
</feature>
<dbReference type="InterPro" id="IPR012334">
    <property type="entry name" value="Pectin_lyas_fold"/>
</dbReference>
<name>A0A4R1GBV4_9BACT</name>
<evidence type="ECO:0000313" key="6">
    <source>
        <dbReference type="Proteomes" id="UP000295777"/>
    </source>
</evidence>
<evidence type="ECO:0000256" key="3">
    <source>
        <dbReference type="ARBA" id="ARBA00022786"/>
    </source>
</evidence>
<dbReference type="InterPro" id="IPR007742">
    <property type="entry name" value="NosD_dom"/>
</dbReference>
<dbReference type="InterPro" id="IPR051550">
    <property type="entry name" value="SCF-Subunits/Alg-Epimerases"/>
</dbReference>
<keyword evidence="6" id="KW-1185">Reference proteome</keyword>
<dbReference type="InterPro" id="IPR022441">
    <property type="entry name" value="Para_beta_helix_rpt-2"/>
</dbReference>
<dbReference type="EMBL" id="SMFV01000002">
    <property type="protein sequence ID" value="TCK05278.1"/>
    <property type="molecule type" value="Genomic_DNA"/>
</dbReference>
<reference evidence="5 6" key="1">
    <citation type="submission" date="2019-03" db="EMBL/GenBank/DDBJ databases">
        <title>Genomic Encyclopedia of Archaeal and Bacterial Type Strains, Phase II (KMG-II): from individual species to whole genera.</title>
        <authorList>
            <person name="Goeker M."/>
        </authorList>
    </citation>
    <scope>NUCLEOTIDE SEQUENCE [LARGE SCALE GENOMIC DNA]</scope>
    <source>
        <strain evidence="5 6">DSM 24425</strain>
    </source>
</reference>
<dbReference type="RefSeq" id="WP_132525861.1">
    <property type="nucleotide sequence ID" value="NZ_SMFV01000002.1"/>
</dbReference>
<sequence length="862" mass="98801">MSLRRLVGLIVLTVFLVANSPLAYAFTFLKEDVYEKAIKKFFVVPPKGTVKIVPKRLSFKPEKVKEAEEKLKKLTPEEVLKAVPKKCNGGKFYFLPVKYLYFLPFREYYIKWWEEAPNLKILVLTKGNFSLEWLWKKIKNDKVIEKDGDAYILKVPVIVARGANLVIRNTELRMALEPGCPILVIGKIFIISSKVVAWDTKNNKFSPLPHIAKENFYLYGTQKQRPYILAIRSGKLIIVDSYFSGLGYKGLFSSFGLGLNTWVSKKLKVSPVVKLLDMPVSREQPELKRVNKLVRSLLEQEYSTGIFLGNDIIANYMGFYSNEARNVVFVGNYVKDNALYNYDPHDWTKNQLVAYNVFENAGKAHGLIFSRFTTGVVIGNVSVGNHGAGIMMDRKSEAIIYRNVVFGNRLGGISLLESDRNFIVNNVVTRNRSYGIYLRNSLDVFVKGNRIFKNPSYGFEVAAADIGYQIYRNLYTDPYHMAASAWLEENDFHLNFAGEVMVANGGAIALYKNEFYPQPRLFMGDISKYTDEIMRNQDKEPVVIPGYGILEERKKVRPDVSGYLERIELNLVRAGNDESRTAIGVLKLFKAHKEAEEYGESAKTRAEKREGIKWLLSAASRGETQGLVILGANSLVDKKLQEEGIMLVAEAAVLGSVNARYILFLLPVFSEVSRKEVNSYVDKAIERIENGKLVDCALFGAKNACFKVGPKEREFFRKQILNFKRQFSLSGSRDYWEFFRKNVEDVVTTGYKKKVDTLKVVIVKKNAGMRKYINWEKERFHDVEIGFLEGYPELVRYIRKNFATIKAWTLMLKQDDDADFKQIEKDVRQNLEKMNLFRLRKVDVDKLMNHLRQGYFNAQGVE</sequence>
<gene>
    <name evidence="5" type="ORF">CLV27_0705</name>
</gene>
<dbReference type="PANTHER" id="PTHR22990:SF15">
    <property type="entry name" value="F-BOX ONLY PROTEIN 10"/>
    <property type="match status" value="1"/>
</dbReference>